<evidence type="ECO:0008006" key="3">
    <source>
        <dbReference type="Google" id="ProtNLM"/>
    </source>
</evidence>
<name>A0A5E4PHZ0_9COXI</name>
<evidence type="ECO:0000313" key="1">
    <source>
        <dbReference type="EMBL" id="VVC76022.1"/>
    </source>
</evidence>
<organism evidence="1 2">
    <name type="scientific">Aquicella siphonis</name>
    <dbReference type="NCBI Taxonomy" id="254247"/>
    <lineage>
        <taxon>Bacteria</taxon>
        <taxon>Pseudomonadati</taxon>
        <taxon>Pseudomonadota</taxon>
        <taxon>Gammaproteobacteria</taxon>
        <taxon>Legionellales</taxon>
        <taxon>Coxiellaceae</taxon>
        <taxon>Aquicella</taxon>
    </lineage>
</organism>
<reference evidence="1 2" key="1">
    <citation type="submission" date="2019-08" db="EMBL/GenBank/DDBJ databases">
        <authorList>
            <person name="Guy L."/>
        </authorList>
    </citation>
    <scope>NUCLEOTIDE SEQUENCE [LARGE SCALE GENOMIC DNA]</scope>
    <source>
        <strain evidence="1 2">SGT-108</strain>
    </source>
</reference>
<dbReference type="EMBL" id="LR699119">
    <property type="protein sequence ID" value="VVC76022.1"/>
    <property type="molecule type" value="Genomic_DNA"/>
</dbReference>
<dbReference type="SUPFAM" id="SSF55166">
    <property type="entry name" value="Hedgehog/DD-peptidase"/>
    <property type="match status" value="1"/>
</dbReference>
<keyword evidence="2" id="KW-1185">Reference proteome</keyword>
<dbReference type="AlphaFoldDB" id="A0A5E4PHZ0"/>
<dbReference type="OrthoDB" id="8479979at2"/>
<accession>A0A5E4PHZ0</accession>
<protein>
    <recommendedName>
        <fullName evidence="3">Peptidase M15C domain-containing protein</fullName>
    </recommendedName>
</protein>
<proteinExistence type="predicted"/>
<sequence>MPKFSDISLNKLATCHPDLITLFNEVIKYFDCIILEGHRGMDAQEKAVAEGKSKLHWPHGKHNAMPSLAVDAAPYDTLLKVDWKDINRFYYFAGHVMGIADILFAEGKITHKLRYGGDWNKNTQVKDENFKDLGHFEIIL</sequence>
<dbReference type="Proteomes" id="UP000324194">
    <property type="component" value="Chromosome 1"/>
</dbReference>
<gene>
    <name evidence="1" type="ORF">AQUSIP_13230</name>
</gene>
<evidence type="ECO:0000313" key="2">
    <source>
        <dbReference type="Proteomes" id="UP000324194"/>
    </source>
</evidence>
<dbReference type="KEGG" id="asip:AQUSIP_13230"/>
<dbReference type="RefSeq" id="WP_148339275.1">
    <property type="nucleotide sequence ID" value="NZ_LR699119.1"/>
</dbReference>
<dbReference type="Gene3D" id="3.30.1380.10">
    <property type="match status" value="1"/>
</dbReference>
<dbReference type="InterPro" id="IPR009045">
    <property type="entry name" value="Zn_M74/Hedgehog-like"/>
</dbReference>